<dbReference type="InterPro" id="IPR058257">
    <property type="entry name" value="CorA-like_dom"/>
</dbReference>
<dbReference type="AlphaFoldDB" id="A0A507AJS2"/>
<feature type="transmembrane region" description="Helical" evidence="1">
    <location>
        <begin position="496"/>
        <end position="520"/>
    </location>
</feature>
<dbReference type="Pfam" id="PF26616">
    <property type="entry name" value="CorA-like"/>
    <property type="match status" value="1"/>
</dbReference>
<evidence type="ECO:0000259" key="2">
    <source>
        <dbReference type="Pfam" id="PF26616"/>
    </source>
</evidence>
<dbReference type="OrthoDB" id="5396681at2759"/>
<sequence length="575" mass="66286">MASHNIQDYSLEQWTKYADTYPTNTKATLKSDHALHAYSNRLSTDKDYLFGKNREHQMVWLWNMSQDQEELKDALSSPMGSKESKFIFLQTASSRGALCCTREQFLSVLSCFEVMPGFLDLCFKLGGMRKPSIANHFRLDDLFLPSHVSSRGTRVQHSFDFLAFEKKVERSLLGRSSDAQDSEEQAITWSLRRTTVYHSYDVHQQNAVWIIIKGNGSIRKRVAGKSEPHNAINGNRTKTKQEDVFLSTLMTHLQIIESCTESWEEHYDYLSKEAENVDLIYFPVDEIAEESARRMEHKEPVVPRPLRYMPKPLRRESTMSIIKPIQRGMSSLSGRLFRRATQSRPNAEPAELTEVVATPNTFPGDDDTELEDPFKFVSLQRTHELTEALQNLILVIEQNAAIITELSKRYVRLSETPHFDSVQIHITQFIQQLEIISNDLKSNLSRVKDLSHKVERREELIKTSIEYQNMKLGEFFARSAQSVAQKTKEETTSMHIITFLTMIFLPGTFISTLFSSQVIIFDPHPRSGNLGDWTVNWPALKLFLLLCFPVMLLTSLCWWFFYTRSKKKKGPVGSK</sequence>
<evidence type="ECO:0000313" key="4">
    <source>
        <dbReference type="Proteomes" id="UP000319257"/>
    </source>
</evidence>
<keyword evidence="4" id="KW-1185">Reference proteome</keyword>
<feature type="transmembrane region" description="Helical" evidence="1">
    <location>
        <begin position="540"/>
        <end position="561"/>
    </location>
</feature>
<proteinExistence type="predicted"/>
<keyword evidence="1" id="KW-1133">Transmembrane helix</keyword>
<dbReference type="GeneID" id="41976488"/>
<evidence type="ECO:0000256" key="1">
    <source>
        <dbReference type="SAM" id="Phobius"/>
    </source>
</evidence>
<accession>A0A507AJS2</accession>
<organism evidence="3 4">
    <name type="scientific">Thyridium curvatum</name>
    <dbReference type="NCBI Taxonomy" id="1093900"/>
    <lineage>
        <taxon>Eukaryota</taxon>
        <taxon>Fungi</taxon>
        <taxon>Dikarya</taxon>
        <taxon>Ascomycota</taxon>
        <taxon>Pezizomycotina</taxon>
        <taxon>Sordariomycetes</taxon>
        <taxon>Sordariomycetidae</taxon>
        <taxon>Thyridiales</taxon>
        <taxon>Thyridiaceae</taxon>
        <taxon>Thyridium</taxon>
    </lineage>
</organism>
<gene>
    <name evidence="3" type="ORF">E0L32_009041</name>
</gene>
<dbReference type="Gene3D" id="1.20.58.340">
    <property type="entry name" value="Magnesium transport protein CorA, transmembrane region"/>
    <property type="match status" value="1"/>
</dbReference>
<dbReference type="RefSeq" id="XP_030991413.1">
    <property type="nucleotide sequence ID" value="XM_031143963.1"/>
</dbReference>
<dbReference type="InParanoid" id="A0A507AJS2"/>
<name>A0A507AJS2_9PEZI</name>
<dbReference type="STRING" id="1093900.A0A507AJS2"/>
<reference evidence="3 4" key="1">
    <citation type="submission" date="2019-06" db="EMBL/GenBank/DDBJ databases">
        <title>Draft genome sequence of the filamentous fungus Phialemoniopsis curvata isolated from diesel fuel.</title>
        <authorList>
            <person name="Varaljay V.A."/>
            <person name="Lyon W.J."/>
            <person name="Crouch A.L."/>
            <person name="Drake C.E."/>
            <person name="Hollomon J.M."/>
            <person name="Nadeau L.J."/>
            <person name="Nunn H.S."/>
            <person name="Stevenson B.S."/>
            <person name="Bojanowski C.L."/>
            <person name="Crookes-Goodson W.J."/>
        </authorList>
    </citation>
    <scope>NUCLEOTIDE SEQUENCE [LARGE SCALE GENOMIC DNA]</scope>
    <source>
        <strain evidence="3 4">D216</strain>
    </source>
</reference>
<protein>
    <recommendedName>
        <fullName evidence="2">CorA-like transporter domain-containing protein</fullName>
    </recommendedName>
</protein>
<keyword evidence="1" id="KW-0812">Transmembrane</keyword>
<keyword evidence="1" id="KW-0472">Membrane</keyword>
<comment type="caution">
    <text evidence="3">The sequence shown here is derived from an EMBL/GenBank/DDBJ whole genome shotgun (WGS) entry which is preliminary data.</text>
</comment>
<dbReference type="Proteomes" id="UP000319257">
    <property type="component" value="Unassembled WGS sequence"/>
</dbReference>
<feature type="domain" description="CorA-like transporter" evidence="2">
    <location>
        <begin position="17"/>
        <end position="276"/>
    </location>
</feature>
<evidence type="ECO:0000313" key="3">
    <source>
        <dbReference type="EMBL" id="TPX09702.1"/>
    </source>
</evidence>
<dbReference type="EMBL" id="SKBQ01000063">
    <property type="protein sequence ID" value="TPX09702.1"/>
    <property type="molecule type" value="Genomic_DNA"/>
</dbReference>